<name>A0A933W1P3_UNCEI</name>
<dbReference type="Gene3D" id="2.60.120.200">
    <property type="match status" value="1"/>
</dbReference>
<keyword evidence="1" id="KW-0732">Signal</keyword>
<gene>
    <name evidence="2" type="ORF">HZA61_00780</name>
</gene>
<dbReference type="Pfam" id="PF13385">
    <property type="entry name" value="Laminin_G_3"/>
    <property type="match status" value="1"/>
</dbReference>
<protein>
    <submittedName>
        <fullName evidence="2">LamG domain-containing protein</fullName>
    </submittedName>
</protein>
<dbReference type="SUPFAM" id="SSF49899">
    <property type="entry name" value="Concanavalin A-like lectins/glucanases"/>
    <property type="match status" value="1"/>
</dbReference>
<feature type="chain" id="PRO_5036974502" evidence="1">
    <location>
        <begin position="30"/>
        <end position="297"/>
    </location>
</feature>
<dbReference type="InterPro" id="IPR013320">
    <property type="entry name" value="ConA-like_dom_sf"/>
</dbReference>
<dbReference type="Proteomes" id="UP000696931">
    <property type="component" value="Unassembled WGS sequence"/>
</dbReference>
<organism evidence="2 3">
    <name type="scientific">Eiseniibacteriota bacterium</name>
    <dbReference type="NCBI Taxonomy" id="2212470"/>
    <lineage>
        <taxon>Bacteria</taxon>
        <taxon>Candidatus Eiseniibacteriota</taxon>
    </lineage>
</organism>
<dbReference type="EMBL" id="JACRIW010000008">
    <property type="protein sequence ID" value="MBI5167998.1"/>
    <property type="molecule type" value="Genomic_DNA"/>
</dbReference>
<evidence type="ECO:0000313" key="3">
    <source>
        <dbReference type="Proteomes" id="UP000696931"/>
    </source>
</evidence>
<evidence type="ECO:0000256" key="1">
    <source>
        <dbReference type="SAM" id="SignalP"/>
    </source>
</evidence>
<accession>A0A933W1P3</accession>
<comment type="caution">
    <text evidence="2">The sequence shown here is derived from an EMBL/GenBank/DDBJ whole genome shotgun (WGS) entry which is preliminary data.</text>
</comment>
<reference evidence="2" key="1">
    <citation type="submission" date="2020-07" db="EMBL/GenBank/DDBJ databases">
        <title>Huge and variable diversity of episymbiotic CPR bacteria and DPANN archaea in groundwater ecosystems.</title>
        <authorList>
            <person name="He C.Y."/>
            <person name="Keren R."/>
            <person name="Whittaker M."/>
            <person name="Farag I.F."/>
            <person name="Doudna J."/>
            <person name="Cate J.H.D."/>
            <person name="Banfield J.F."/>
        </authorList>
    </citation>
    <scope>NUCLEOTIDE SEQUENCE</scope>
    <source>
        <strain evidence="2">NC_groundwater_1813_Pr3_B-0.1um_71_17</strain>
    </source>
</reference>
<dbReference type="AlphaFoldDB" id="A0A933W1P3"/>
<proteinExistence type="predicted"/>
<evidence type="ECO:0000313" key="2">
    <source>
        <dbReference type="EMBL" id="MBI5167998.1"/>
    </source>
</evidence>
<sequence length="297" mass="32208">MSAARMLRTALFATLAVLATLAPAGAAHAAKEKRKPKAPRVPAVAPRPDSVTVGLWRFDETLGLQVADAGPFRLVGTAGTDTRPEFGRFRNARQFAASAQSFVAVPWNPVLDLERRFTIEAWVYVNAVRFAPLQTIAARWSPIVNEQLWTLGIGGATVDDFAGSSAYAGLLTNASPMHLVFAYRSAQATQPQTFVSVGELPVQRWVHVAATFDGEVVTLYVDGRMDSQVVSPYLMRTAEVPLTLGSTFDSHSLTDFGGDLRVDTIRARNLNYLLDGLLDEVRLSSAARTSFESAPAR</sequence>
<feature type="signal peptide" evidence="1">
    <location>
        <begin position="1"/>
        <end position="29"/>
    </location>
</feature>